<dbReference type="Gene3D" id="3.40.1190.10">
    <property type="entry name" value="Mur-like, catalytic domain"/>
    <property type="match status" value="1"/>
</dbReference>
<evidence type="ECO:0000256" key="8">
    <source>
        <dbReference type="ARBA" id="ARBA00022598"/>
    </source>
</evidence>
<keyword evidence="10 14" id="KW-0067">ATP-binding</keyword>
<dbReference type="InterPro" id="IPR011810">
    <property type="entry name" value="Cya_phycin_syn"/>
</dbReference>
<keyword evidence="9 14" id="KW-0547">Nucleotide-binding</keyword>
<dbReference type="NCBIfam" id="TIGR02068">
    <property type="entry name" value="cya_phycin_syn"/>
    <property type="match status" value="1"/>
</dbReference>
<comment type="catalytic activity">
    <reaction evidence="12">
        <text>[L-4-(L-arginin-2-N-yl)aspartate](n)-L-aspartate + L-arginine + ATP = [L-4-(L-arginin-2-N-yl)aspartate](n+1) + ADP + phosphate + H(+)</text>
        <dbReference type="Rhea" id="RHEA:23888"/>
        <dbReference type="Rhea" id="RHEA-COMP:13732"/>
        <dbReference type="Rhea" id="RHEA-COMP:13733"/>
        <dbReference type="ChEBI" id="CHEBI:15378"/>
        <dbReference type="ChEBI" id="CHEBI:30616"/>
        <dbReference type="ChEBI" id="CHEBI:32682"/>
        <dbReference type="ChEBI" id="CHEBI:43474"/>
        <dbReference type="ChEBI" id="CHEBI:137986"/>
        <dbReference type="ChEBI" id="CHEBI:137990"/>
        <dbReference type="ChEBI" id="CHEBI:456216"/>
        <dbReference type="EC" id="6.3.2.30"/>
    </reaction>
</comment>
<evidence type="ECO:0000256" key="10">
    <source>
        <dbReference type="ARBA" id="ARBA00022840"/>
    </source>
</evidence>
<dbReference type="PANTHER" id="PTHR23135">
    <property type="entry name" value="MUR LIGASE FAMILY MEMBER"/>
    <property type="match status" value="1"/>
</dbReference>
<keyword evidence="8 16" id="KW-0436">Ligase</keyword>
<dbReference type="PANTHER" id="PTHR23135:SF18">
    <property type="entry name" value="CYANOPHYCIN SYNTHETASE"/>
    <property type="match status" value="1"/>
</dbReference>
<proteinExistence type="inferred from homology"/>
<evidence type="ECO:0000256" key="6">
    <source>
        <dbReference type="ARBA" id="ARBA00013005"/>
    </source>
</evidence>
<evidence type="ECO:0000256" key="14">
    <source>
        <dbReference type="PROSITE-ProRule" id="PRU00409"/>
    </source>
</evidence>
<comment type="caution">
    <text evidence="16">The sequence shown here is derived from an EMBL/GenBank/DDBJ whole genome shotgun (WGS) entry which is preliminary data.</text>
</comment>
<dbReference type="PROSITE" id="PS50975">
    <property type="entry name" value="ATP_GRASP"/>
    <property type="match status" value="1"/>
</dbReference>
<reference evidence="16 17" key="1">
    <citation type="submission" date="2023-07" db="EMBL/GenBank/DDBJ databases">
        <title>Genomic Encyclopedia of Type Strains, Phase IV (KMG-IV): sequencing the most valuable type-strain genomes for metagenomic binning, comparative biology and taxonomic classification.</title>
        <authorList>
            <person name="Goeker M."/>
        </authorList>
    </citation>
    <scope>NUCLEOTIDE SEQUENCE [LARGE SCALE GENOMIC DNA]</scope>
    <source>
        <strain evidence="16 17">DSM 4006</strain>
    </source>
</reference>
<dbReference type="SUPFAM" id="SSF56059">
    <property type="entry name" value="Glutathione synthetase ATP-binding domain-like"/>
    <property type="match status" value="1"/>
</dbReference>
<dbReference type="InterPro" id="IPR036565">
    <property type="entry name" value="Mur-like_cat_sf"/>
</dbReference>
<dbReference type="InterPro" id="IPR011761">
    <property type="entry name" value="ATP-grasp"/>
</dbReference>
<feature type="domain" description="ATP-grasp" evidence="15">
    <location>
        <begin position="219"/>
        <end position="472"/>
    </location>
</feature>
<comment type="similarity">
    <text evidence="3">In the C-terminal section; belongs to the MurCDEF family.</text>
</comment>
<dbReference type="InterPro" id="IPR036615">
    <property type="entry name" value="Mur_ligase_C_dom_sf"/>
</dbReference>
<name>A0ABT9XIM6_9BACL</name>
<dbReference type="RefSeq" id="WP_274457375.1">
    <property type="nucleotide sequence ID" value="NZ_CP067097.1"/>
</dbReference>
<dbReference type="InterPro" id="IPR013221">
    <property type="entry name" value="Mur_ligase_cen"/>
</dbReference>
<dbReference type="SUPFAM" id="SSF53244">
    <property type="entry name" value="MurD-like peptide ligases, peptide-binding domain"/>
    <property type="match status" value="1"/>
</dbReference>
<dbReference type="InterPro" id="IPR013651">
    <property type="entry name" value="ATP-grasp_RimK-type"/>
</dbReference>
<evidence type="ECO:0000256" key="11">
    <source>
        <dbReference type="ARBA" id="ARBA00031353"/>
    </source>
</evidence>
<dbReference type="SUPFAM" id="SSF53623">
    <property type="entry name" value="MurD-like peptide ligases, catalytic domain"/>
    <property type="match status" value="1"/>
</dbReference>
<evidence type="ECO:0000256" key="9">
    <source>
        <dbReference type="ARBA" id="ARBA00022741"/>
    </source>
</evidence>
<comment type="catalytic activity">
    <reaction evidence="13">
        <text>[L-4-(L-arginin-2-N-yl)aspartate](n) + L-aspartate + ATP = [L-4-(L-arginin-2-N-yl)aspartate](n)-L-aspartate + ADP + phosphate + H(+)</text>
        <dbReference type="Rhea" id="RHEA:13277"/>
        <dbReference type="Rhea" id="RHEA-COMP:13728"/>
        <dbReference type="Rhea" id="RHEA-COMP:13733"/>
        <dbReference type="ChEBI" id="CHEBI:15378"/>
        <dbReference type="ChEBI" id="CHEBI:29991"/>
        <dbReference type="ChEBI" id="CHEBI:30616"/>
        <dbReference type="ChEBI" id="CHEBI:43474"/>
        <dbReference type="ChEBI" id="CHEBI:137986"/>
        <dbReference type="ChEBI" id="CHEBI:137990"/>
        <dbReference type="ChEBI" id="CHEBI:456216"/>
        <dbReference type="EC" id="6.3.2.29"/>
    </reaction>
</comment>
<dbReference type="GO" id="GO:0071161">
    <property type="term" value="F:cyanophycin synthetase activity (L-arginine-adding)"/>
    <property type="evidence" value="ECO:0007669"/>
    <property type="project" value="UniProtKB-EC"/>
</dbReference>
<keyword evidence="17" id="KW-1185">Reference proteome</keyword>
<organism evidence="16 17">
    <name type="scientific">Alicyclobacillus cycloheptanicus</name>
    <dbReference type="NCBI Taxonomy" id="1457"/>
    <lineage>
        <taxon>Bacteria</taxon>
        <taxon>Bacillati</taxon>
        <taxon>Bacillota</taxon>
        <taxon>Bacilli</taxon>
        <taxon>Bacillales</taxon>
        <taxon>Alicyclobacillaceae</taxon>
        <taxon>Alicyclobacillus</taxon>
    </lineage>
</organism>
<comment type="pathway">
    <text evidence="2">Cell wall biogenesis; peptidoglycan biosynthesis.</text>
</comment>
<dbReference type="Pfam" id="PF08245">
    <property type="entry name" value="Mur_ligase_M"/>
    <property type="match status" value="1"/>
</dbReference>
<dbReference type="Pfam" id="PF18921">
    <property type="entry name" value="Cyanophycin_syn"/>
    <property type="match status" value="1"/>
</dbReference>
<comment type="function">
    <text evidence="1">Catalyzes the ATP-dependent polymerization of arginine and aspartate to multi-L-arginyl-poly-L-aspartic acid (cyanophycin; a water-insoluble reserve polymer).</text>
</comment>
<evidence type="ECO:0000256" key="3">
    <source>
        <dbReference type="ARBA" id="ARBA00009060"/>
    </source>
</evidence>
<dbReference type="InterPro" id="IPR044019">
    <property type="entry name" value="Cyanophycin_syn_N"/>
</dbReference>
<dbReference type="Proteomes" id="UP001232973">
    <property type="component" value="Unassembled WGS sequence"/>
</dbReference>
<dbReference type="EC" id="6.3.2.30" evidence="5"/>
<dbReference type="GO" id="GO:0071160">
    <property type="term" value="F:cyanophycin synthetase activity (L-aspartate-adding)"/>
    <property type="evidence" value="ECO:0007669"/>
    <property type="project" value="UniProtKB-EC"/>
</dbReference>
<dbReference type="NCBIfam" id="NF010623">
    <property type="entry name" value="PRK14016.1"/>
    <property type="match status" value="1"/>
</dbReference>
<dbReference type="Gene3D" id="3.30.470.20">
    <property type="entry name" value="ATP-grasp fold, B domain"/>
    <property type="match status" value="2"/>
</dbReference>
<evidence type="ECO:0000313" key="17">
    <source>
        <dbReference type="Proteomes" id="UP001232973"/>
    </source>
</evidence>
<evidence type="ECO:0000256" key="13">
    <source>
        <dbReference type="ARBA" id="ARBA00048425"/>
    </source>
</evidence>
<sequence>MKILWARHIDGPNVYIYKPILVARIDLGRFTERESCEFQGFSDRLLRLLPGLREHHCAKGAPGGFVERLYGGTYFGHIVEHVAIELACCLGLDVHYGKTLYAGGMGQYDIVMECKAFECQRLLLDEAIQLVQAMVDGQTWNLEQTLARAQRLLRETGLGPSTQAIVDAAVRRGIPVRRIGTGSLIQLGYGCARKLVEATVTEQTSAVAVDIACDKQMTKQLLRDAALPVPAGGTASSLEEALKLFERLGAPVVVKPQNGNQGRGVSLNLNTPEELRDAFDIAREYADHVIVEQYVEGRNFRLLVVGGRFVAASERIPARVVGDGTQTVRSLVEQANRDPRRGDDHELPLSKIVLDSVARNHLRRQGRTLDDVPAVGESVWLRDSANLSTGGEAVDMTDDLHASYRRLAERVAKVIGLDVCGIDLIIGDPQVPSDETTCFVIEVNACPGIRMHEHPSYGTARRAGEAIVSSLFPTGQGRIPIISITGTNGKTTTTRLIGHGIGQSGKTVGMTTTGGIFIGGECVSTGDTTGPDSARVVLSDPSVEVAVLETARGGIVRGGLAYDKANVAVMTNIAMDHIGQDGVDTIEDLMHIKSLVAECVADDGTVVLNADDERLVALSKRLNANIVFCSMTDDNPVLMRHLARGGVGYYVSRGWLVEARGHLTWEISPISEIPLTLGGIAQFQVENCLAAVAAMRAYGLTRQQIAHALATFSPLADNPGRCVLYRMPGGGHVMLDYGHNPDGFVKIGRWLKRVPHRRLIGVVGVPGDRADAVIRQSASCLAEVFDAFVVKEDVDKRGRREGEVAAILASQIAKKCPEKPCAIVLSEGEALARAIQDMGQDDIVAVFYEKLSVVQQTVEGLGGQPVADFQPLAAGHPMAISL</sequence>
<evidence type="ECO:0000313" key="16">
    <source>
        <dbReference type="EMBL" id="MDQ0190167.1"/>
    </source>
</evidence>
<dbReference type="Pfam" id="PF02875">
    <property type="entry name" value="Mur_ligase_C"/>
    <property type="match status" value="1"/>
</dbReference>
<dbReference type="Pfam" id="PF08443">
    <property type="entry name" value="RimK"/>
    <property type="match status" value="2"/>
</dbReference>
<evidence type="ECO:0000259" key="15">
    <source>
        <dbReference type="PROSITE" id="PS50975"/>
    </source>
</evidence>
<comment type="subunit">
    <text evidence="4">Homodimer.</text>
</comment>
<gene>
    <name evidence="16" type="ORF">J2S03_002030</name>
</gene>
<evidence type="ECO:0000256" key="1">
    <source>
        <dbReference type="ARBA" id="ARBA00003184"/>
    </source>
</evidence>
<dbReference type="EMBL" id="JAUSTP010000015">
    <property type="protein sequence ID" value="MDQ0190167.1"/>
    <property type="molecule type" value="Genomic_DNA"/>
</dbReference>
<evidence type="ECO:0000256" key="12">
    <source>
        <dbReference type="ARBA" id="ARBA00048094"/>
    </source>
</evidence>
<dbReference type="EC" id="6.3.2.29" evidence="6"/>
<evidence type="ECO:0000256" key="5">
    <source>
        <dbReference type="ARBA" id="ARBA00012968"/>
    </source>
</evidence>
<protein>
    <recommendedName>
        <fullName evidence="7">Cyanophycin synthetase</fullName>
        <ecNumber evidence="6">6.3.2.29</ecNumber>
        <ecNumber evidence="5">6.3.2.30</ecNumber>
    </recommendedName>
    <alternativeName>
        <fullName evidence="11">Cyanophycin synthase</fullName>
    </alternativeName>
</protein>
<evidence type="ECO:0000256" key="7">
    <source>
        <dbReference type="ARBA" id="ARBA00022036"/>
    </source>
</evidence>
<accession>A0ABT9XIM6</accession>
<evidence type="ECO:0000256" key="4">
    <source>
        <dbReference type="ARBA" id="ARBA00011738"/>
    </source>
</evidence>
<dbReference type="Gene3D" id="3.90.190.20">
    <property type="entry name" value="Mur ligase, C-terminal domain"/>
    <property type="match status" value="1"/>
</dbReference>
<dbReference type="InterPro" id="IPR004101">
    <property type="entry name" value="Mur_ligase_C"/>
</dbReference>
<evidence type="ECO:0000256" key="2">
    <source>
        <dbReference type="ARBA" id="ARBA00004752"/>
    </source>
</evidence>